<dbReference type="AlphaFoldDB" id="W8BZY7"/>
<evidence type="ECO:0000256" key="3">
    <source>
        <dbReference type="ARBA" id="ARBA00008919"/>
    </source>
</evidence>
<evidence type="ECO:0000256" key="6">
    <source>
        <dbReference type="ARBA" id="ARBA00022692"/>
    </source>
</evidence>
<protein>
    <recommendedName>
        <fullName evidence="11">Fucosyltransferase</fullName>
        <ecNumber evidence="11">2.4.1.-</ecNumber>
    </recommendedName>
</protein>
<evidence type="ECO:0000256" key="9">
    <source>
        <dbReference type="ARBA" id="ARBA00023136"/>
    </source>
</evidence>
<dbReference type="Pfam" id="PF17039">
    <property type="entry name" value="Glyco_tran_10_N"/>
    <property type="match status" value="1"/>
</dbReference>
<dbReference type="InterPro" id="IPR038577">
    <property type="entry name" value="GT10-like_C_sf"/>
</dbReference>
<feature type="transmembrane region" description="Helical" evidence="11">
    <location>
        <begin position="24"/>
        <end position="43"/>
    </location>
</feature>
<proteinExistence type="evidence at transcript level"/>
<gene>
    <name evidence="14" type="primary">FUCTB</name>
</gene>
<keyword evidence="10" id="KW-0325">Glycoprotein</keyword>
<evidence type="ECO:0000313" key="14">
    <source>
        <dbReference type="EMBL" id="JAB98921.1"/>
    </source>
</evidence>
<accession>W8BZY7</accession>
<keyword evidence="9 11" id="KW-0472">Membrane</keyword>
<dbReference type="FunFam" id="3.40.50.11660:FF:000002">
    <property type="entry name" value="Alpha-(1,3)-fucosyltransferase"/>
    <property type="match status" value="1"/>
</dbReference>
<organism evidence="14">
    <name type="scientific">Ceratitis capitata</name>
    <name type="common">Mediterranean fruit fly</name>
    <name type="synonym">Tephritis capitata</name>
    <dbReference type="NCBI Taxonomy" id="7213"/>
    <lineage>
        <taxon>Eukaryota</taxon>
        <taxon>Metazoa</taxon>
        <taxon>Ecdysozoa</taxon>
        <taxon>Arthropoda</taxon>
        <taxon>Hexapoda</taxon>
        <taxon>Insecta</taxon>
        <taxon>Pterygota</taxon>
        <taxon>Neoptera</taxon>
        <taxon>Endopterygota</taxon>
        <taxon>Diptera</taxon>
        <taxon>Brachycera</taxon>
        <taxon>Muscomorpha</taxon>
        <taxon>Tephritoidea</taxon>
        <taxon>Tephritidae</taxon>
        <taxon>Ceratitis</taxon>
        <taxon>Ceratitis</taxon>
    </lineage>
</organism>
<feature type="domain" description="Fucosyltransferase N-terminal" evidence="13">
    <location>
        <begin position="57"/>
        <end position="156"/>
    </location>
</feature>
<keyword evidence="4 11" id="KW-0328">Glycosyltransferase</keyword>
<dbReference type="EMBL" id="GAMC01007634">
    <property type="protein sequence ID" value="JAB98921.1"/>
    <property type="molecule type" value="mRNA"/>
</dbReference>
<dbReference type="Pfam" id="PF00852">
    <property type="entry name" value="Glyco_transf_10"/>
    <property type="match status" value="1"/>
</dbReference>
<reference evidence="14" key="2">
    <citation type="journal article" date="2014" name="BMC Genomics">
        <title>A genomic perspective to assessing quality of mass-reared SIT flies used in Mediterranean fruit fly (Ceratitis capitata) eradication in California.</title>
        <authorList>
            <person name="Calla B."/>
            <person name="Hall B."/>
            <person name="Hou S."/>
            <person name="Geib S.M."/>
        </authorList>
    </citation>
    <scope>NUCLEOTIDE SEQUENCE</scope>
</reference>
<keyword evidence="7" id="KW-0735">Signal-anchor</keyword>
<keyword evidence="11" id="KW-0333">Golgi apparatus</keyword>
<evidence type="ECO:0000256" key="2">
    <source>
        <dbReference type="ARBA" id="ARBA00004922"/>
    </source>
</evidence>
<dbReference type="SUPFAM" id="SSF53756">
    <property type="entry name" value="UDP-Glycosyltransferase/glycogen phosphorylase"/>
    <property type="match status" value="1"/>
</dbReference>
<evidence type="ECO:0000256" key="7">
    <source>
        <dbReference type="ARBA" id="ARBA00022968"/>
    </source>
</evidence>
<feature type="domain" description="Fucosyltransferase C-terminal" evidence="12">
    <location>
        <begin position="183"/>
        <end position="323"/>
    </location>
</feature>
<evidence type="ECO:0000256" key="4">
    <source>
        <dbReference type="ARBA" id="ARBA00022676"/>
    </source>
</evidence>
<sequence>MHLMHICQLRLGKKCRSCGRRSKILGLFCCLICACAVLLIYMWQQNSKREIFNPYEPRILLWWTDTNEPLFYRNIYCGYYTCTVTNDRLRLKEAKVILFDGISFDVLDMPLPRYAFQLWALLYDRSPANRTILFFSELLRYFNYTSTFSRYSDFPLTLHTLSNVADLVNPLFLRRSEDKSEISVLFMENNCNTMSSRENYVRELMSYVPVYSCGSCLRNRDATRFRHEIDVVRFMSIYRFTLVLEDATCSDYISSRYWQALTAGSVPIYYGSPTIRDWQPHNRSALYISDFHSVKDLADLIEQLSENETAYNEYLRHKLNSKVPITNQRLLDALVWQRDLDIPGIRLQFEKQLCMAINSDGKPKSKVANSTQFDCPLKQPQPATLKNSTENEIYWKHRFSLDRCAARILDQLWQRNAPYTKANFEYQLAELAGWGACQSYFRK</sequence>
<evidence type="ECO:0000256" key="11">
    <source>
        <dbReference type="RuleBase" id="RU003832"/>
    </source>
</evidence>
<dbReference type="InterPro" id="IPR055270">
    <property type="entry name" value="Glyco_tran_10_C"/>
</dbReference>
<comment type="subcellular location">
    <subcellularLocation>
        <location evidence="1 11">Golgi apparatus</location>
        <location evidence="1 11">Golgi stack membrane</location>
        <topology evidence="1 11">Single-pass type II membrane protein</topology>
    </subcellularLocation>
</comment>
<dbReference type="EMBL" id="GAMC01007632">
    <property type="protein sequence ID" value="JAB98923.1"/>
    <property type="molecule type" value="mRNA"/>
</dbReference>
<reference evidence="14" key="1">
    <citation type="submission" date="2013-07" db="EMBL/GenBank/DDBJ databases">
        <authorList>
            <person name="Geib S."/>
        </authorList>
    </citation>
    <scope>NUCLEOTIDE SEQUENCE</scope>
</reference>
<dbReference type="PANTHER" id="PTHR11929:SF194">
    <property type="entry name" value="ALPHA-(1,3)-FUCOSYLTRANSFERASE 10"/>
    <property type="match status" value="1"/>
</dbReference>
<dbReference type="InterPro" id="IPR001503">
    <property type="entry name" value="Glyco_trans_10"/>
</dbReference>
<comment type="pathway">
    <text evidence="2">Protein modification; protein glycosylation.</text>
</comment>
<keyword evidence="6 11" id="KW-0812">Transmembrane</keyword>
<dbReference type="GO" id="GO:0032580">
    <property type="term" value="C:Golgi cisterna membrane"/>
    <property type="evidence" value="ECO:0007669"/>
    <property type="project" value="UniProtKB-SubCell"/>
</dbReference>
<dbReference type="GO" id="GO:0046920">
    <property type="term" value="F:alpha-(1-&gt;3)-fucosyltransferase activity"/>
    <property type="evidence" value="ECO:0007669"/>
    <property type="project" value="TreeGrafter"/>
</dbReference>
<dbReference type="Gene3D" id="3.40.50.11660">
    <property type="entry name" value="Glycosyl transferase family 10, C-terminal domain"/>
    <property type="match status" value="1"/>
</dbReference>
<keyword evidence="8 11" id="KW-1133">Transmembrane helix</keyword>
<evidence type="ECO:0000256" key="8">
    <source>
        <dbReference type="ARBA" id="ARBA00022989"/>
    </source>
</evidence>
<dbReference type="OrthoDB" id="9993460at2759"/>
<name>W8BZY7_CERCA</name>
<comment type="similarity">
    <text evidence="3 11">Belongs to the glycosyltransferase 10 family.</text>
</comment>
<evidence type="ECO:0000256" key="10">
    <source>
        <dbReference type="ARBA" id="ARBA00023180"/>
    </source>
</evidence>
<dbReference type="InterPro" id="IPR031481">
    <property type="entry name" value="Glyco_tran_10_N"/>
</dbReference>
<evidence type="ECO:0000256" key="5">
    <source>
        <dbReference type="ARBA" id="ARBA00022679"/>
    </source>
</evidence>
<dbReference type="UniPathway" id="UPA00378"/>
<dbReference type="PANTHER" id="PTHR11929">
    <property type="entry name" value="ALPHA- 1,3 -FUCOSYLTRANSFERASE"/>
    <property type="match status" value="1"/>
</dbReference>
<evidence type="ECO:0000259" key="12">
    <source>
        <dbReference type="Pfam" id="PF00852"/>
    </source>
</evidence>
<dbReference type="EC" id="2.4.1.-" evidence="11"/>
<evidence type="ECO:0000259" key="13">
    <source>
        <dbReference type="Pfam" id="PF17039"/>
    </source>
</evidence>
<keyword evidence="5 11" id="KW-0808">Transferase</keyword>
<evidence type="ECO:0000256" key="1">
    <source>
        <dbReference type="ARBA" id="ARBA00004447"/>
    </source>
</evidence>